<feature type="transmembrane region" description="Helical" evidence="12">
    <location>
        <begin position="96"/>
        <end position="121"/>
    </location>
</feature>
<organism evidence="14 15">
    <name type="scientific">Desulfovibrio legallii</name>
    <dbReference type="NCBI Taxonomy" id="571438"/>
    <lineage>
        <taxon>Bacteria</taxon>
        <taxon>Pseudomonadati</taxon>
        <taxon>Thermodesulfobacteriota</taxon>
        <taxon>Desulfovibrionia</taxon>
        <taxon>Desulfovibrionales</taxon>
        <taxon>Desulfovibrionaceae</taxon>
        <taxon>Desulfovibrio</taxon>
    </lineage>
</organism>
<comment type="caution">
    <text evidence="14">The sequence shown here is derived from an EMBL/GenBank/DDBJ whole genome shotgun (WGS) entry which is preliminary data.</text>
</comment>
<gene>
    <name evidence="14" type="ORF">EB812_07515</name>
</gene>
<evidence type="ECO:0000256" key="4">
    <source>
        <dbReference type="ARBA" id="ARBA00022670"/>
    </source>
</evidence>
<feature type="domain" description="PDZ" evidence="13">
    <location>
        <begin position="118"/>
        <end position="184"/>
    </location>
</feature>
<evidence type="ECO:0000313" key="14">
    <source>
        <dbReference type="EMBL" id="TBH79440.1"/>
    </source>
</evidence>
<keyword evidence="8 12" id="KW-1133">Transmembrane helix</keyword>
<dbReference type="CDD" id="cd06163">
    <property type="entry name" value="S2P-M50_PDZ_RseP-like"/>
    <property type="match status" value="1"/>
</dbReference>
<evidence type="ECO:0000256" key="3">
    <source>
        <dbReference type="ARBA" id="ARBA00007931"/>
    </source>
</evidence>
<dbReference type="SMART" id="SM00228">
    <property type="entry name" value="PDZ"/>
    <property type="match status" value="1"/>
</dbReference>
<evidence type="ECO:0000259" key="13">
    <source>
        <dbReference type="SMART" id="SM00228"/>
    </source>
</evidence>
<evidence type="ECO:0000313" key="15">
    <source>
        <dbReference type="Proteomes" id="UP000292919"/>
    </source>
</evidence>
<dbReference type="GO" id="GO:0016020">
    <property type="term" value="C:membrane"/>
    <property type="evidence" value="ECO:0007669"/>
    <property type="project" value="UniProtKB-SubCell"/>
</dbReference>
<dbReference type="InterPro" id="IPR008915">
    <property type="entry name" value="Peptidase_M50"/>
</dbReference>
<evidence type="ECO:0000256" key="2">
    <source>
        <dbReference type="ARBA" id="ARBA00004141"/>
    </source>
</evidence>
<dbReference type="InterPro" id="IPR001478">
    <property type="entry name" value="PDZ"/>
</dbReference>
<reference evidence="14 15" key="1">
    <citation type="submission" date="2018-12" db="EMBL/GenBank/DDBJ databases">
        <title>First genome draft of Desulfovibrio legallis sp. nov.</title>
        <authorList>
            <person name="Ben Dhia O."/>
            <person name="Najjari A."/>
            <person name="Ferjani R."/>
            <person name="Fhoula I."/>
            <person name="Fardeau M.-L."/>
            <person name="Boudabbous A."/>
            <person name="Ouzari H.I."/>
        </authorList>
    </citation>
    <scope>NUCLEOTIDE SEQUENCE [LARGE SCALE GENOMIC DNA]</scope>
    <source>
        <strain evidence="14 15">H1T</strain>
    </source>
</reference>
<evidence type="ECO:0000256" key="5">
    <source>
        <dbReference type="ARBA" id="ARBA00022692"/>
    </source>
</evidence>
<keyword evidence="5 12" id="KW-0812">Transmembrane</keyword>
<sequence length="389" mass="41534">MLTTVIAVIVVLGGLIFFHELGHFAVARSLGMGVSTFSLGFGPKILKYKKGKTEYALSLVPLGGYVALVGESDANEIPDGFTEQESFALRPAWQRLLVVAAGPVANVLLAWILCWIMAWGWGTPVLLPQVGGVVAESPAARAGLAPGDTILSIDGRAVDSWQVMAEAINQSDGRTLHLEVRRPDTAPDLAPAAPEAATAPDGPDMAAGGMRLSLELTPERATRKTIFGEEETAWLIGIRNSGGVRLVEHGFLDAASAGLSQTAEMVSLTWQSLVKLVERVVPLDQVGGPIMIMQMVGQQAQQGLAGLLALTALISINLGILNLLPIPVLDGGQIFFCLWEMLFRRPLSSKVQEYAMRAGLALLVTLMLLATYNDVWRILKNTGWFGSGS</sequence>
<keyword evidence="10 12" id="KW-0472">Membrane</keyword>
<accession>A0A6H3FA45</accession>
<evidence type="ECO:0000256" key="11">
    <source>
        <dbReference type="SAM" id="MobiDB-lite"/>
    </source>
</evidence>
<name>A0A6H3FA45_9BACT</name>
<dbReference type="GO" id="GO:0004222">
    <property type="term" value="F:metalloendopeptidase activity"/>
    <property type="evidence" value="ECO:0007669"/>
    <property type="project" value="InterPro"/>
</dbReference>
<feature type="transmembrane region" description="Helical" evidence="12">
    <location>
        <begin position="6"/>
        <end position="26"/>
    </location>
</feature>
<proteinExistence type="inferred from homology"/>
<feature type="region of interest" description="Disordered" evidence="11">
    <location>
        <begin position="185"/>
        <end position="204"/>
    </location>
</feature>
<keyword evidence="7" id="KW-0862">Zinc</keyword>
<dbReference type="Gene3D" id="2.30.42.10">
    <property type="match status" value="1"/>
</dbReference>
<evidence type="ECO:0000256" key="7">
    <source>
        <dbReference type="ARBA" id="ARBA00022833"/>
    </source>
</evidence>
<feature type="transmembrane region" description="Helical" evidence="12">
    <location>
        <begin position="303"/>
        <end position="324"/>
    </location>
</feature>
<comment type="cofactor">
    <cofactor evidence="1">
        <name>Zn(2+)</name>
        <dbReference type="ChEBI" id="CHEBI:29105"/>
    </cofactor>
</comment>
<dbReference type="EMBL" id="SIXC01000008">
    <property type="protein sequence ID" value="TBH79440.1"/>
    <property type="molecule type" value="Genomic_DNA"/>
</dbReference>
<dbReference type="InterPro" id="IPR004387">
    <property type="entry name" value="Pept_M50_Zn"/>
</dbReference>
<dbReference type="PANTHER" id="PTHR42837">
    <property type="entry name" value="REGULATOR OF SIGMA-E PROTEASE RSEP"/>
    <property type="match status" value="1"/>
</dbReference>
<feature type="compositionally biased region" description="Low complexity" evidence="11">
    <location>
        <begin position="186"/>
        <end position="204"/>
    </location>
</feature>
<dbReference type="CDD" id="cd23081">
    <property type="entry name" value="cpPDZ_EcRseP-like"/>
    <property type="match status" value="1"/>
</dbReference>
<evidence type="ECO:0000256" key="10">
    <source>
        <dbReference type="ARBA" id="ARBA00023136"/>
    </source>
</evidence>
<dbReference type="Pfam" id="PF02163">
    <property type="entry name" value="Peptidase_M50"/>
    <property type="match status" value="1"/>
</dbReference>
<comment type="subcellular location">
    <subcellularLocation>
        <location evidence="2">Membrane</location>
        <topology evidence="2">Multi-pass membrane protein</topology>
    </subcellularLocation>
</comment>
<dbReference type="PANTHER" id="PTHR42837:SF2">
    <property type="entry name" value="MEMBRANE METALLOPROTEASE ARASP2, CHLOROPLASTIC-RELATED"/>
    <property type="match status" value="1"/>
</dbReference>
<keyword evidence="9" id="KW-0482">Metalloprotease</keyword>
<dbReference type="Pfam" id="PF17820">
    <property type="entry name" value="PDZ_6"/>
    <property type="match status" value="1"/>
</dbReference>
<keyword evidence="6" id="KW-0378">Hydrolase</keyword>
<evidence type="ECO:0000256" key="9">
    <source>
        <dbReference type="ARBA" id="ARBA00023049"/>
    </source>
</evidence>
<keyword evidence="15" id="KW-1185">Reference proteome</keyword>
<dbReference type="GO" id="GO:0006508">
    <property type="term" value="P:proteolysis"/>
    <property type="evidence" value="ECO:0007669"/>
    <property type="project" value="UniProtKB-KW"/>
</dbReference>
<keyword evidence="4" id="KW-0645">Protease</keyword>
<dbReference type="InterPro" id="IPR041489">
    <property type="entry name" value="PDZ_6"/>
</dbReference>
<evidence type="ECO:0000256" key="1">
    <source>
        <dbReference type="ARBA" id="ARBA00001947"/>
    </source>
</evidence>
<evidence type="ECO:0000256" key="6">
    <source>
        <dbReference type="ARBA" id="ARBA00022801"/>
    </source>
</evidence>
<evidence type="ECO:0000256" key="8">
    <source>
        <dbReference type="ARBA" id="ARBA00022989"/>
    </source>
</evidence>
<dbReference type="AlphaFoldDB" id="A0A6H3FA45"/>
<feature type="transmembrane region" description="Helical" evidence="12">
    <location>
        <begin position="354"/>
        <end position="372"/>
    </location>
</feature>
<protein>
    <submittedName>
        <fullName evidence="14">PDZ domain-containing protein</fullName>
    </submittedName>
</protein>
<dbReference type="RefSeq" id="WP_118229715.1">
    <property type="nucleotide sequence ID" value="NZ_JAQDZC010000014.1"/>
</dbReference>
<evidence type="ECO:0000256" key="12">
    <source>
        <dbReference type="SAM" id="Phobius"/>
    </source>
</evidence>
<dbReference type="Proteomes" id="UP000292919">
    <property type="component" value="Unassembled WGS sequence"/>
</dbReference>
<comment type="similarity">
    <text evidence="3">Belongs to the peptidase M50B family.</text>
</comment>
<dbReference type="SUPFAM" id="SSF50156">
    <property type="entry name" value="PDZ domain-like"/>
    <property type="match status" value="1"/>
</dbReference>
<dbReference type="InterPro" id="IPR036034">
    <property type="entry name" value="PDZ_sf"/>
</dbReference>